<evidence type="ECO:0000256" key="1">
    <source>
        <dbReference type="PROSITE-ProRule" id="PRU00175"/>
    </source>
</evidence>
<dbReference type="PROSITE" id="PS50089">
    <property type="entry name" value="ZF_RING_2"/>
    <property type="match status" value="1"/>
</dbReference>
<reference evidence="4" key="1">
    <citation type="submission" date="2020-01" db="EMBL/GenBank/DDBJ databases">
        <authorList>
            <consortium name="DOE Joint Genome Institute"/>
            <person name="Haridas S."/>
            <person name="Albert R."/>
            <person name="Binder M."/>
            <person name="Bloem J."/>
            <person name="Labutti K."/>
            <person name="Salamov A."/>
            <person name="Andreopoulos B."/>
            <person name="Baker S.E."/>
            <person name="Barry K."/>
            <person name="Bills G."/>
            <person name="Bluhm B.H."/>
            <person name="Cannon C."/>
            <person name="Castanera R."/>
            <person name="Culley D.E."/>
            <person name="Daum C."/>
            <person name="Ezra D."/>
            <person name="Gonzalez J.B."/>
            <person name="Henrissat B."/>
            <person name="Kuo A."/>
            <person name="Liang C."/>
            <person name="Lipzen A."/>
            <person name="Lutzoni F."/>
            <person name="Magnuson J."/>
            <person name="Mondo S."/>
            <person name="Nolan M."/>
            <person name="Ohm R."/>
            <person name="Pangilinan J."/>
            <person name="Park H.-J."/>
            <person name="Ramirez L."/>
            <person name="Alfaro M."/>
            <person name="Sun H."/>
            <person name="Tritt A."/>
            <person name="Yoshinaga Y."/>
            <person name="Zwiers L.-H."/>
            <person name="Turgeon B.G."/>
            <person name="Goodwin S.B."/>
            <person name="Spatafora J.W."/>
            <person name="Crous P.W."/>
            <person name="Grigoriev I.V."/>
        </authorList>
    </citation>
    <scope>NUCLEOTIDE SEQUENCE</scope>
    <source>
        <strain evidence="4">P77</strain>
    </source>
</reference>
<protein>
    <recommendedName>
        <fullName evidence="3">RING-type domain-containing protein</fullName>
    </recommendedName>
</protein>
<keyword evidence="5" id="KW-1185">Reference proteome</keyword>
<gene>
    <name evidence="4" type="ORF">BDW02DRAFT_98656</name>
</gene>
<accession>A0A6A5K0S1</accession>
<keyword evidence="1" id="KW-0863">Zinc-finger</keyword>
<evidence type="ECO:0000313" key="5">
    <source>
        <dbReference type="Proteomes" id="UP000800040"/>
    </source>
</evidence>
<sequence>MCNLCYHGSGGGRRGSAFRGGIGSGGNPFRGGGGGGGGYRVIPQGGNYGGGYGNSLHYDENYDEDFAGVMVGGPIRGGPGGIGLIEERFPSDMGIFGDGYGSMGRGHTYNYSSSTYQDSNGNVYEEDYGPNGPFRYNIRVSQPSGRAQGTVARIERRRPSRLEPRSTRPSSHRPARSEAPFQSPFWPNNINNPIHPNPRPNPSNPYRSTTHEHLLQPHPHPHSATTVRDPAAVPDRTETLESFIRHHTHPISSSSSAPPNTDCPICLEPASATHPCVQITGIEGCTHLIGTECLRQLLLSRPEGRKQCPLCRAQWVPEDGVWQDSEEWRRLGEWDGGARVPDGSRDQGGRRGYMRW</sequence>
<dbReference type="OrthoDB" id="8062037at2759"/>
<dbReference type="InterPro" id="IPR013083">
    <property type="entry name" value="Znf_RING/FYVE/PHD"/>
</dbReference>
<feature type="domain" description="RING-type" evidence="3">
    <location>
        <begin position="263"/>
        <end position="312"/>
    </location>
</feature>
<evidence type="ECO:0000256" key="2">
    <source>
        <dbReference type="SAM" id="MobiDB-lite"/>
    </source>
</evidence>
<feature type="region of interest" description="Disordered" evidence="2">
    <location>
        <begin position="333"/>
        <end position="356"/>
    </location>
</feature>
<name>A0A6A5K0S1_9PLEO</name>
<dbReference type="InterPro" id="IPR001841">
    <property type="entry name" value="Znf_RING"/>
</dbReference>
<dbReference type="SUPFAM" id="SSF57850">
    <property type="entry name" value="RING/U-box"/>
    <property type="match status" value="1"/>
</dbReference>
<feature type="region of interest" description="Disordered" evidence="2">
    <location>
        <begin position="139"/>
        <end position="232"/>
    </location>
</feature>
<dbReference type="Gene3D" id="3.30.40.10">
    <property type="entry name" value="Zinc/RING finger domain, C3HC4 (zinc finger)"/>
    <property type="match status" value="1"/>
</dbReference>
<dbReference type="Proteomes" id="UP000800040">
    <property type="component" value="Unassembled WGS sequence"/>
</dbReference>
<organism evidence="4 5">
    <name type="scientific">Decorospora gaudefroyi</name>
    <dbReference type="NCBI Taxonomy" id="184978"/>
    <lineage>
        <taxon>Eukaryota</taxon>
        <taxon>Fungi</taxon>
        <taxon>Dikarya</taxon>
        <taxon>Ascomycota</taxon>
        <taxon>Pezizomycotina</taxon>
        <taxon>Dothideomycetes</taxon>
        <taxon>Pleosporomycetidae</taxon>
        <taxon>Pleosporales</taxon>
        <taxon>Pleosporineae</taxon>
        <taxon>Pleosporaceae</taxon>
        <taxon>Decorospora</taxon>
    </lineage>
</organism>
<evidence type="ECO:0000259" key="3">
    <source>
        <dbReference type="PROSITE" id="PS50089"/>
    </source>
</evidence>
<keyword evidence="1" id="KW-0862">Zinc</keyword>
<dbReference type="EMBL" id="ML975393">
    <property type="protein sequence ID" value="KAF1830529.1"/>
    <property type="molecule type" value="Genomic_DNA"/>
</dbReference>
<dbReference type="AlphaFoldDB" id="A0A6A5K0S1"/>
<proteinExistence type="predicted"/>
<keyword evidence="1" id="KW-0479">Metal-binding</keyword>
<dbReference type="GO" id="GO:0008270">
    <property type="term" value="F:zinc ion binding"/>
    <property type="evidence" value="ECO:0007669"/>
    <property type="project" value="UniProtKB-KW"/>
</dbReference>
<dbReference type="Pfam" id="PF13639">
    <property type="entry name" value="zf-RING_2"/>
    <property type="match status" value="1"/>
</dbReference>
<evidence type="ECO:0000313" key="4">
    <source>
        <dbReference type="EMBL" id="KAF1830529.1"/>
    </source>
</evidence>